<dbReference type="InterPro" id="IPR040177">
    <property type="entry name" value="SLC30A9"/>
</dbReference>
<accession>A0ABM0MDR7</accession>
<dbReference type="Gene3D" id="1.20.1510.10">
    <property type="entry name" value="Cation efflux protein transmembrane domain"/>
    <property type="match status" value="1"/>
</dbReference>
<dbReference type="InterPro" id="IPR058533">
    <property type="entry name" value="Cation_efflux_TM"/>
</dbReference>
<comment type="subcellular location">
    <subcellularLocation>
        <location evidence="1">Membrane</location>
        <topology evidence="1">Multi-pass membrane protein</topology>
    </subcellularLocation>
</comment>
<sequence length="306" mass="33601">NGANFIFKLIAWLYTGSASMFSEAIHSLADTCNQAILAIGIYTSIRKPNPDHPYGFSNLRYVSSLISGVGIFCLGSGVAWYHGIMGMIDPEPIQSLMWAYTILAGSLLSEGATLLVAHNTLKKSALARGQSLKRYILEARDPSVNVVLLEDAAAVLGVIIAASCMGLTSYTGNPLYDCIGSLCIGSLLAVVASFLIYSNSEALIGRAISDDSLKKISESLENDRMVSFKAEVDFDGREITRSYLDNQDLEQILKEVQSFKSMEEMEFFMLSHGERIVNGLGEEVDRIEKELKKRNPEVRHVDLEVL</sequence>
<feature type="transmembrane region" description="Helical" evidence="7">
    <location>
        <begin position="61"/>
        <end position="84"/>
    </location>
</feature>
<comment type="similarity">
    <text evidence="2">Belongs to the cation diffusion facilitator (CDF) transporter (TC 2.A.4) family. SLC30A subfamily.</text>
</comment>
<feature type="transmembrane region" description="Helical" evidence="7">
    <location>
        <begin position="174"/>
        <end position="197"/>
    </location>
</feature>
<gene>
    <name evidence="11" type="primary">LOC102807274</name>
</gene>
<keyword evidence="10" id="KW-1185">Reference proteome</keyword>
<evidence type="ECO:0000313" key="11">
    <source>
        <dbReference type="RefSeq" id="XP_006818158.1"/>
    </source>
</evidence>
<feature type="domain" description="Cation efflux protein transmembrane" evidence="9">
    <location>
        <begin position="1"/>
        <end position="203"/>
    </location>
</feature>
<keyword evidence="6 7" id="KW-0472">Membrane</keyword>
<feature type="transmembrane region" description="Helical" evidence="7">
    <location>
        <begin position="96"/>
        <end position="121"/>
    </location>
</feature>
<evidence type="ECO:0000256" key="4">
    <source>
        <dbReference type="ARBA" id="ARBA00022692"/>
    </source>
</evidence>
<reference evidence="11" key="1">
    <citation type="submission" date="2025-08" db="UniProtKB">
        <authorList>
            <consortium name="RefSeq"/>
        </authorList>
    </citation>
    <scope>IDENTIFICATION</scope>
    <source>
        <tissue evidence="11">Testes</tissue>
    </source>
</reference>
<feature type="chain" id="PRO_5046845410" evidence="8">
    <location>
        <begin position="19"/>
        <end position="306"/>
    </location>
</feature>
<feature type="non-terminal residue" evidence="11">
    <location>
        <position position="1"/>
    </location>
</feature>
<dbReference type="PANTHER" id="PTHR13414:SF9">
    <property type="entry name" value="PROTON-COUPLED ZINC ANTIPORTER SLC30A9, MITOCHONDRIAL"/>
    <property type="match status" value="1"/>
</dbReference>
<evidence type="ECO:0000256" key="6">
    <source>
        <dbReference type="ARBA" id="ARBA00023136"/>
    </source>
</evidence>
<organism evidence="10 11">
    <name type="scientific">Saccoglossus kowalevskii</name>
    <name type="common">Acorn worm</name>
    <dbReference type="NCBI Taxonomy" id="10224"/>
    <lineage>
        <taxon>Eukaryota</taxon>
        <taxon>Metazoa</taxon>
        <taxon>Hemichordata</taxon>
        <taxon>Enteropneusta</taxon>
        <taxon>Harrimaniidae</taxon>
        <taxon>Saccoglossus</taxon>
    </lineage>
</organism>
<protein>
    <submittedName>
        <fullName evidence="11">Zinc transporter 9-like</fullName>
    </submittedName>
</protein>
<evidence type="ECO:0000259" key="9">
    <source>
        <dbReference type="Pfam" id="PF01545"/>
    </source>
</evidence>
<feature type="transmembrane region" description="Helical" evidence="7">
    <location>
        <begin position="142"/>
        <end position="168"/>
    </location>
</feature>
<proteinExistence type="inferred from homology"/>
<dbReference type="Pfam" id="PF01545">
    <property type="entry name" value="Cation_efflux"/>
    <property type="match status" value="1"/>
</dbReference>
<dbReference type="Proteomes" id="UP000694865">
    <property type="component" value="Unplaced"/>
</dbReference>
<keyword evidence="8" id="KW-0732">Signal</keyword>
<dbReference type="SUPFAM" id="SSF161111">
    <property type="entry name" value="Cation efflux protein transmembrane domain-like"/>
    <property type="match status" value="1"/>
</dbReference>
<name>A0ABM0MDR7_SACKO</name>
<evidence type="ECO:0000313" key="10">
    <source>
        <dbReference type="Proteomes" id="UP000694865"/>
    </source>
</evidence>
<evidence type="ECO:0000256" key="5">
    <source>
        <dbReference type="ARBA" id="ARBA00022989"/>
    </source>
</evidence>
<keyword evidence="3" id="KW-0813">Transport</keyword>
<dbReference type="NCBIfam" id="TIGR01297">
    <property type="entry name" value="CDF"/>
    <property type="match status" value="1"/>
</dbReference>
<dbReference type="GeneID" id="102807274"/>
<keyword evidence="4 7" id="KW-0812">Transmembrane</keyword>
<dbReference type="InterPro" id="IPR027469">
    <property type="entry name" value="Cation_efflux_TMD_sf"/>
</dbReference>
<evidence type="ECO:0000256" key="3">
    <source>
        <dbReference type="ARBA" id="ARBA00022448"/>
    </source>
</evidence>
<keyword evidence="5 7" id="KW-1133">Transmembrane helix</keyword>
<evidence type="ECO:0000256" key="8">
    <source>
        <dbReference type="SAM" id="SignalP"/>
    </source>
</evidence>
<feature type="signal peptide" evidence="8">
    <location>
        <begin position="1"/>
        <end position="18"/>
    </location>
</feature>
<dbReference type="InterPro" id="IPR002524">
    <property type="entry name" value="Cation_efflux"/>
</dbReference>
<dbReference type="RefSeq" id="XP_006818158.1">
    <property type="nucleotide sequence ID" value="XM_006818095.1"/>
</dbReference>
<dbReference type="PANTHER" id="PTHR13414">
    <property type="entry name" value="HUEL-CATION TRANSPORTER"/>
    <property type="match status" value="1"/>
</dbReference>
<evidence type="ECO:0000256" key="1">
    <source>
        <dbReference type="ARBA" id="ARBA00004141"/>
    </source>
</evidence>
<evidence type="ECO:0000256" key="7">
    <source>
        <dbReference type="SAM" id="Phobius"/>
    </source>
</evidence>
<evidence type="ECO:0000256" key="2">
    <source>
        <dbReference type="ARBA" id="ARBA00008873"/>
    </source>
</evidence>